<feature type="transmembrane region" description="Helical" evidence="1">
    <location>
        <begin position="345"/>
        <end position="362"/>
    </location>
</feature>
<name>A0AAF1KTV8_9PROT</name>
<proteinExistence type="predicted"/>
<dbReference type="EMBL" id="JAAEDH010000008">
    <property type="protein sequence ID" value="MBR0655257.1"/>
    <property type="molecule type" value="Genomic_DNA"/>
</dbReference>
<feature type="transmembrane region" description="Helical" evidence="1">
    <location>
        <begin position="207"/>
        <end position="225"/>
    </location>
</feature>
<sequence length="376" mass="40669">MTSPVVEPRLPARPPRDLRLDILRGWMQISIFVAHCVGSVMAWGIHAAWGISDSSEQFVLLSGMLLGSVFTLKQARGDGGAARRDILARTLRLWRTHLIVFLLMAGFLLLLERALGLPGLALRQGWGWLFETPHFALPAAAAMLYQPEKMGILPIFVACMAGLAPFLWLAARIGAWALLVPLALYAATNLGWIATPGIHSGIAFDPLAWQLIFFLGAWCGRRSLLTGRALPHRAIYLALAALIVLVGFYARIVDEEILTGPAIPGFDVQGKEILAPGRLLHALALAYLCATLLPRSAGWMENAAGRALAAIGRSSLTVFCLGLFLAQAVSALLERFPRQAPWLDPVLIVAGAAILALFARILDLRRTPLAHPVQAG</sequence>
<dbReference type="GO" id="GO:0016740">
    <property type="term" value="F:transferase activity"/>
    <property type="evidence" value="ECO:0007669"/>
    <property type="project" value="UniProtKB-KW"/>
</dbReference>
<feature type="transmembrane region" description="Helical" evidence="1">
    <location>
        <begin position="234"/>
        <end position="253"/>
    </location>
</feature>
<evidence type="ECO:0000313" key="2">
    <source>
        <dbReference type="EMBL" id="MBR0655257.1"/>
    </source>
</evidence>
<reference evidence="2" key="2">
    <citation type="journal article" date="2021" name="Syst. Appl. Microbiol.">
        <title>Roseomonas hellenica sp. nov., isolated from roots of wild-growing Alkanna tinctoria.</title>
        <authorList>
            <person name="Rat A."/>
            <person name="Naranjo H.D."/>
            <person name="Lebbe L."/>
            <person name="Cnockaert M."/>
            <person name="Krigas N."/>
            <person name="Grigoriadou K."/>
            <person name="Maloupa E."/>
            <person name="Willems A."/>
        </authorList>
    </citation>
    <scope>NUCLEOTIDE SEQUENCE</scope>
    <source>
        <strain evidence="2">LMG 28251</strain>
    </source>
</reference>
<feature type="transmembrane region" description="Helical" evidence="1">
    <location>
        <begin position="151"/>
        <end position="169"/>
    </location>
</feature>
<evidence type="ECO:0000313" key="3">
    <source>
        <dbReference type="Proteomes" id="UP001196068"/>
    </source>
</evidence>
<dbReference type="PANTHER" id="PTHR38592:SF3">
    <property type="entry name" value="BLL4819 PROTEIN"/>
    <property type="match status" value="1"/>
</dbReference>
<keyword evidence="2" id="KW-0808">Transferase</keyword>
<dbReference type="AlphaFoldDB" id="A0AAF1KTV8"/>
<feature type="transmembrane region" description="Helical" evidence="1">
    <location>
        <begin position="314"/>
        <end position="333"/>
    </location>
</feature>
<accession>A0AAF1KTV8</accession>
<dbReference type="Proteomes" id="UP001196068">
    <property type="component" value="Unassembled WGS sequence"/>
</dbReference>
<feature type="transmembrane region" description="Helical" evidence="1">
    <location>
        <begin position="26"/>
        <end position="49"/>
    </location>
</feature>
<feature type="transmembrane region" description="Helical" evidence="1">
    <location>
        <begin position="273"/>
        <end position="293"/>
    </location>
</feature>
<keyword evidence="3" id="KW-1185">Reference proteome</keyword>
<comment type="caution">
    <text evidence="2">The sequence shown here is derived from an EMBL/GenBank/DDBJ whole genome shotgun (WGS) entry which is preliminary data.</text>
</comment>
<dbReference type="InterPro" id="IPR014550">
    <property type="entry name" value="UCP028704_OpgC"/>
</dbReference>
<dbReference type="Pfam" id="PF10129">
    <property type="entry name" value="OpgC_C"/>
    <property type="match status" value="1"/>
</dbReference>
<reference evidence="2" key="1">
    <citation type="submission" date="2020-01" db="EMBL/GenBank/DDBJ databases">
        <authorList>
            <person name="Rat A."/>
        </authorList>
    </citation>
    <scope>NUCLEOTIDE SEQUENCE</scope>
    <source>
        <strain evidence="2">LMG 28251</strain>
    </source>
</reference>
<feature type="transmembrane region" description="Helical" evidence="1">
    <location>
        <begin position="93"/>
        <end position="111"/>
    </location>
</feature>
<dbReference type="PANTHER" id="PTHR38592">
    <property type="entry name" value="BLL4819 PROTEIN"/>
    <property type="match status" value="1"/>
</dbReference>
<feature type="transmembrane region" description="Helical" evidence="1">
    <location>
        <begin position="176"/>
        <end position="195"/>
    </location>
</feature>
<dbReference type="PIRSF" id="PIRSF028704">
    <property type="entry name" value="UPC028704"/>
    <property type="match status" value="1"/>
</dbReference>
<dbReference type="RefSeq" id="WP_211874085.1">
    <property type="nucleotide sequence ID" value="NZ_JAAEDH010000008.1"/>
</dbReference>
<keyword evidence="1" id="KW-0472">Membrane</keyword>
<feature type="transmembrane region" description="Helical" evidence="1">
    <location>
        <begin position="55"/>
        <end position="72"/>
    </location>
</feature>
<protein>
    <submittedName>
        <fullName evidence="2">Succinyl transferase OpgC</fullName>
    </submittedName>
</protein>
<keyword evidence="1" id="KW-1133">Transmembrane helix</keyword>
<keyword evidence="1" id="KW-0812">Transmembrane</keyword>
<organism evidence="2 3">
    <name type="scientific">Plastoroseomonas arctica</name>
    <dbReference type="NCBI Taxonomy" id="1509237"/>
    <lineage>
        <taxon>Bacteria</taxon>
        <taxon>Pseudomonadati</taxon>
        <taxon>Pseudomonadota</taxon>
        <taxon>Alphaproteobacteria</taxon>
        <taxon>Acetobacterales</taxon>
        <taxon>Acetobacteraceae</taxon>
        <taxon>Plastoroseomonas</taxon>
    </lineage>
</organism>
<evidence type="ECO:0000256" key="1">
    <source>
        <dbReference type="SAM" id="Phobius"/>
    </source>
</evidence>
<gene>
    <name evidence="2" type="primary">opgC</name>
    <name evidence="2" type="ORF">GXW79_09200</name>
</gene>